<dbReference type="AlphaFoldDB" id="A0A4W5KT99"/>
<reference evidence="2" key="2">
    <citation type="submission" date="2025-08" db="UniProtKB">
        <authorList>
            <consortium name="Ensembl"/>
        </authorList>
    </citation>
    <scope>IDENTIFICATION</scope>
</reference>
<dbReference type="PANTHER" id="PTHR46013:SF4">
    <property type="entry name" value="B-CELL RECEPTOR CD22-RELATED"/>
    <property type="match status" value="1"/>
</dbReference>
<dbReference type="InterPro" id="IPR013783">
    <property type="entry name" value="Ig-like_fold"/>
</dbReference>
<dbReference type="STRING" id="62062.ENSHHUP00000015451"/>
<evidence type="ECO:0000313" key="3">
    <source>
        <dbReference type="Proteomes" id="UP000314982"/>
    </source>
</evidence>
<name>A0A4W5KT99_9TELE</name>
<keyword evidence="3" id="KW-1185">Reference proteome</keyword>
<sequence length="398" mass="44686">MWVSVVLGQDGWSVTYTPQSICALRGSTVDLACSYTYPSGRVTTTLWFTKWETGVEPEYLGQDPEYASHVEYRGDKEKDCTLRITDLRERDSATYRFRLLTDQERGTYTGKLGVTLSVTGLQVKVTGGLRYKTLTCSTTCTLTDNPTYIWYKNGQRLDESTSPQYKDPVSSNYIDGYSCAVKGQEDLHSPAVCVRGQDCSRVTYTKRTICVLKGSTVDISCTYVGFNRVKSSLWFSPKQRASWTNMSTPEDLTRDPGYAGRVEYARRERGMYEGHTTLRITDLREEDSAEYRFTFKTENIEWGHSFPGTTLSVTDLQVMVTPAAAGQRTLTCSTTCTLTDNPNPTYIWYKNGQIVTEKTSPYSVLHNAVDSYCCVVKGHEDLSSPAVCEYSTTAQNST</sequence>
<dbReference type="InterPro" id="IPR056386">
    <property type="entry name" value="Ig_CD22"/>
</dbReference>
<reference evidence="2" key="3">
    <citation type="submission" date="2025-09" db="UniProtKB">
        <authorList>
            <consortium name="Ensembl"/>
        </authorList>
    </citation>
    <scope>IDENTIFICATION</scope>
</reference>
<accession>A0A4W5KT99</accession>
<dbReference type="PROSITE" id="PS50835">
    <property type="entry name" value="IG_LIKE"/>
    <property type="match status" value="2"/>
</dbReference>
<feature type="domain" description="Ig-like" evidence="1">
    <location>
        <begin position="307"/>
        <end position="376"/>
    </location>
</feature>
<dbReference type="SMART" id="SM00409">
    <property type="entry name" value="IG"/>
    <property type="match status" value="2"/>
</dbReference>
<dbReference type="InterPro" id="IPR036179">
    <property type="entry name" value="Ig-like_dom_sf"/>
</dbReference>
<dbReference type="Pfam" id="PF24518">
    <property type="entry name" value="Ig_CD22"/>
    <property type="match status" value="2"/>
</dbReference>
<organism evidence="2 3">
    <name type="scientific">Hucho hucho</name>
    <name type="common">huchen</name>
    <dbReference type="NCBI Taxonomy" id="62062"/>
    <lineage>
        <taxon>Eukaryota</taxon>
        <taxon>Metazoa</taxon>
        <taxon>Chordata</taxon>
        <taxon>Craniata</taxon>
        <taxon>Vertebrata</taxon>
        <taxon>Euteleostomi</taxon>
        <taxon>Actinopterygii</taxon>
        <taxon>Neopterygii</taxon>
        <taxon>Teleostei</taxon>
        <taxon>Protacanthopterygii</taxon>
        <taxon>Salmoniformes</taxon>
        <taxon>Salmonidae</taxon>
        <taxon>Salmoninae</taxon>
        <taxon>Hucho</taxon>
    </lineage>
</organism>
<dbReference type="Proteomes" id="UP000314982">
    <property type="component" value="Unassembled WGS sequence"/>
</dbReference>
<dbReference type="InterPro" id="IPR003599">
    <property type="entry name" value="Ig_sub"/>
</dbReference>
<dbReference type="PANTHER" id="PTHR46013">
    <property type="entry name" value="VASCULAR CELL ADHESION MOLECULE 1"/>
    <property type="match status" value="1"/>
</dbReference>
<dbReference type="GeneTree" id="ENSGT00970000194718"/>
<feature type="domain" description="Ig-like" evidence="1">
    <location>
        <begin position="190"/>
        <end position="291"/>
    </location>
</feature>
<dbReference type="InterPro" id="IPR007110">
    <property type="entry name" value="Ig-like_dom"/>
</dbReference>
<proteinExistence type="predicted"/>
<evidence type="ECO:0000259" key="1">
    <source>
        <dbReference type="PROSITE" id="PS50835"/>
    </source>
</evidence>
<dbReference type="Gene3D" id="2.60.40.10">
    <property type="entry name" value="Immunoglobulins"/>
    <property type="match status" value="4"/>
</dbReference>
<dbReference type="SUPFAM" id="SSF48726">
    <property type="entry name" value="Immunoglobulin"/>
    <property type="match status" value="3"/>
</dbReference>
<reference evidence="3" key="1">
    <citation type="submission" date="2018-06" db="EMBL/GenBank/DDBJ databases">
        <title>Genome assembly of Danube salmon.</title>
        <authorList>
            <person name="Macqueen D.J."/>
            <person name="Gundappa M.K."/>
        </authorList>
    </citation>
    <scope>NUCLEOTIDE SEQUENCE [LARGE SCALE GENOMIC DNA]</scope>
</reference>
<protein>
    <recommendedName>
        <fullName evidence="1">Ig-like domain-containing protein</fullName>
    </recommendedName>
</protein>
<evidence type="ECO:0000313" key="2">
    <source>
        <dbReference type="Ensembl" id="ENSHHUP00000015451.1"/>
    </source>
</evidence>
<dbReference type="Ensembl" id="ENSHHUT00000016000.1">
    <property type="protein sequence ID" value="ENSHHUP00000015451.1"/>
    <property type="gene ID" value="ENSHHUG00000009624.1"/>
</dbReference>